<dbReference type="InterPro" id="IPR038727">
    <property type="entry name" value="NadR/Ttd14_AAA_dom"/>
</dbReference>
<evidence type="ECO:0000259" key="1">
    <source>
        <dbReference type="Pfam" id="PF13521"/>
    </source>
</evidence>
<proteinExistence type="predicted"/>
<name>A0A2P8HYV2_SACCR</name>
<dbReference type="SUPFAM" id="SSF52540">
    <property type="entry name" value="P-loop containing nucleoside triphosphate hydrolases"/>
    <property type="match status" value="1"/>
</dbReference>
<sequence>MVTAGVEKPVVVAVLGTHSTGKSTFLARLAHDLRREQVQVTTVADLGEQAQRIGLPILRNHTWASTLWIITRGISNELESWLHGDVVLVDRAVPDALGYYRAALAYRGEQPDPEVRARLEALVRGYSTSYDLLYRTTLDPAIPLDDSKPRDPDQRFRELADHHVGAVLRDLGLPHRLLPADGHDQALRDALDFILARLSATEAPQP</sequence>
<keyword evidence="3" id="KW-1185">Reference proteome</keyword>
<protein>
    <submittedName>
        <fullName evidence="2">AAA domain-containing protein</fullName>
    </submittedName>
</protein>
<dbReference type="InterPro" id="IPR027417">
    <property type="entry name" value="P-loop_NTPase"/>
</dbReference>
<reference evidence="2 3" key="1">
    <citation type="submission" date="2018-03" db="EMBL/GenBank/DDBJ databases">
        <title>Genomic Encyclopedia of Type Strains, Phase III (KMG-III): the genomes of soil and plant-associated and newly described type strains.</title>
        <authorList>
            <person name="Whitman W."/>
        </authorList>
    </citation>
    <scope>NUCLEOTIDE SEQUENCE [LARGE SCALE GENOMIC DNA]</scope>
    <source>
        <strain evidence="2 3">CGMCC 4.7097</strain>
    </source>
</reference>
<feature type="domain" description="NadR/Ttd14 AAA" evidence="1">
    <location>
        <begin position="12"/>
        <end position="179"/>
    </location>
</feature>
<dbReference type="Gene3D" id="3.40.50.300">
    <property type="entry name" value="P-loop containing nucleotide triphosphate hydrolases"/>
    <property type="match status" value="1"/>
</dbReference>
<dbReference type="Proteomes" id="UP000241118">
    <property type="component" value="Unassembled WGS sequence"/>
</dbReference>
<gene>
    <name evidence="2" type="ORF">B0I31_12138</name>
</gene>
<accession>A0A2P8HYV2</accession>
<dbReference type="Pfam" id="PF13521">
    <property type="entry name" value="AAA_28"/>
    <property type="match status" value="1"/>
</dbReference>
<comment type="caution">
    <text evidence="2">The sequence shown here is derived from an EMBL/GenBank/DDBJ whole genome shotgun (WGS) entry which is preliminary data.</text>
</comment>
<dbReference type="AlphaFoldDB" id="A0A2P8HYV2"/>
<evidence type="ECO:0000313" key="2">
    <source>
        <dbReference type="EMBL" id="PSL51409.1"/>
    </source>
</evidence>
<dbReference type="EMBL" id="PYAX01000021">
    <property type="protein sequence ID" value="PSL51409.1"/>
    <property type="molecule type" value="Genomic_DNA"/>
</dbReference>
<organism evidence="2 3">
    <name type="scientific">Saccharothrix carnea</name>
    <dbReference type="NCBI Taxonomy" id="1280637"/>
    <lineage>
        <taxon>Bacteria</taxon>
        <taxon>Bacillati</taxon>
        <taxon>Actinomycetota</taxon>
        <taxon>Actinomycetes</taxon>
        <taxon>Pseudonocardiales</taxon>
        <taxon>Pseudonocardiaceae</taxon>
        <taxon>Saccharothrix</taxon>
    </lineage>
</organism>
<evidence type="ECO:0000313" key="3">
    <source>
        <dbReference type="Proteomes" id="UP000241118"/>
    </source>
</evidence>